<dbReference type="AlphaFoldDB" id="A0A0S7EN09"/>
<feature type="signal peptide" evidence="2">
    <location>
        <begin position="1"/>
        <end position="23"/>
    </location>
</feature>
<feature type="chain" id="PRO_5006634964" evidence="2">
    <location>
        <begin position="24"/>
        <end position="100"/>
    </location>
</feature>
<gene>
    <name evidence="3" type="primary">PPUP9740</name>
</gene>
<evidence type="ECO:0000256" key="1">
    <source>
        <dbReference type="SAM" id="MobiDB-lite"/>
    </source>
</evidence>
<sequence>MFALMMLLWAFESNWFLFQQTAGNRLKKHLENEFYCTTFNFISEIKCDLLNVFIYEAGVVHTPTTRWYQSPCEPPYLPASSRPADTCGSGRPGRPSSSSW</sequence>
<protein>
    <submittedName>
        <fullName evidence="3">PPUP9740</fullName>
    </submittedName>
</protein>
<feature type="region of interest" description="Disordered" evidence="1">
    <location>
        <begin position="76"/>
        <end position="100"/>
    </location>
</feature>
<keyword evidence="2" id="KW-0732">Signal</keyword>
<evidence type="ECO:0000313" key="3">
    <source>
        <dbReference type="EMBL" id="JAO03645.1"/>
    </source>
</evidence>
<proteinExistence type="predicted"/>
<feature type="compositionally biased region" description="Low complexity" evidence="1">
    <location>
        <begin position="88"/>
        <end position="100"/>
    </location>
</feature>
<accession>A0A0S7EN09</accession>
<evidence type="ECO:0000256" key="2">
    <source>
        <dbReference type="SAM" id="SignalP"/>
    </source>
</evidence>
<name>A0A0S7EN09_9TELE</name>
<organism evidence="3">
    <name type="scientific">Poeciliopsis prolifica</name>
    <name type="common">blackstripe livebearer</name>
    <dbReference type="NCBI Taxonomy" id="188132"/>
    <lineage>
        <taxon>Eukaryota</taxon>
        <taxon>Metazoa</taxon>
        <taxon>Chordata</taxon>
        <taxon>Craniata</taxon>
        <taxon>Vertebrata</taxon>
        <taxon>Euteleostomi</taxon>
        <taxon>Actinopterygii</taxon>
        <taxon>Neopterygii</taxon>
        <taxon>Teleostei</taxon>
        <taxon>Neoteleostei</taxon>
        <taxon>Acanthomorphata</taxon>
        <taxon>Ovalentaria</taxon>
        <taxon>Atherinomorphae</taxon>
        <taxon>Cyprinodontiformes</taxon>
        <taxon>Poeciliidae</taxon>
        <taxon>Poeciliinae</taxon>
        <taxon>Poeciliopsis</taxon>
    </lineage>
</organism>
<reference evidence="3" key="1">
    <citation type="submission" date="2014-12" db="EMBL/GenBank/DDBJ databases">
        <title>Parallel Evolution in Life History Adaptation Evident in the Tissue-Specific Poeciliopsis prolifica transcriptome.</title>
        <authorList>
            <person name="Jue N.K."/>
            <person name="Foley R.J."/>
            <person name="Obergfell C."/>
            <person name="Reznick D.N."/>
            <person name="O'Neill R.J."/>
            <person name="O'Neill M.J."/>
        </authorList>
    </citation>
    <scope>NUCLEOTIDE SEQUENCE</scope>
</reference>
<dbReference type="EMBL" id="GBYX01478045">
    <property type="protein sequence ID" value="JAO03645.1"/>
    <property type="molecule type" value="Transcribed_RNA"/>
</dbReference>